<evidence type="ECO:0000313" key="4">
    <source>
        <dbReference type="Proteomes" id="UP000596742"/>
    </source>
</evidence>
<evidence type="ECO:0000256" key="1">
    <source>
        <dbReference type="ARBA" id="ARBA00009176"/>
    </source>
</evidence>
<accession>A0A8B6GLL0</accession>
<dbReference type="SUPFAM" id="SSF53590">
    <property type="entry name" value="Nucleoside hydrolase"/>
    <property type="match status" value="1"/>
</dbReference>
<dbReference type="OrthoDB" id="432381at2759"/>
<comment type="caution">
    <text evidence="3">The sequence shown here is derived from an EMBL/GenBank/DDBJ whole genome shotgun (WGS) entry which is preliminary data.</text>
</comment>
<sequence>MATMKMIIDVDTGVDDASAIMLALSRPEVEVVAITCVNGNVAIDDVCRNTLRVLKVCNRLDIPVYKGAEKSILGEGERASHYHGNDGLGDAQNHEPVDITMIKMEHAVNALLRLVNENPGEITLVALAPLTNIALALRLDPDFGSKLKEVFIMGGNIEGKHYVKCKSLHN</sequence>
<evidence type="ECO:0000313" key="3">
    <source>
        <dbReference type="EMBL" id="VDI65702.1"/>
    </source>
</evidence>
<keyword evidence="3" id="KW-0378">Hydrolase</keyword>
<comment type="similarity">
    <text evidence="1">Belongs to the IUNH family.</text>
</comment>
<dbReference type="InterPro" id="IPR036452">
    <property type="entry name" value="Ribo_hydro-like"/>
</dbReference>
<dbReference type="GO" id="GO:0045437">
    <property type="term" value="F:uridine nucleosidase activity"/>
    <property type="evidence" value="ECO:0007669"/>
    <property type="project" value="UniProtKB-EC"/>
</dbReference>
<dbReference type="EC" id="3.2.2.3" evidence="3"/>
<dbReference type="InterPro" id="IPR001910">
    <property type="entry name" value="Inosine/uridine_hydrolase_dom"/>
</dbReference>
<keyword evidence="4" id="KW-1185">Reference proteome</keyword>
<dbReference type="Pfam" id="PF01156">
    <property type="entry name" value="IU_nuc_hydro"/>
    <property type="match status" value="1"/>
</dbReference>
<keyword evidence="3" id="KW-0326">Glycosidase</keyword>
<dbReference type="PANTHER" id="PTHR46190:SF1">
    <property type="entry name" value="SI:CH211-201H21.5"/>
    <property type="match status" value="1"/>
</dbReference>
<dbReference type="Gene3D" id="3.90.245.10">
    <property type="entry name" value="Ribonucleoside hydrolase-like"/>
    <property type="match status" value="1"/>
</dbReference>
<organism evidence="3 4">
    <name type="scientific">Mytilus galloprovincialis</name>
    <name type="common">Mediterranean mussel</name>
    <dbReference type="NCBI Taxonomy" id="29158"/>
    <lineage>
        <taxon>Eukaryota</taxon>
        <taxon>Metazoa</taxon>
        <taxon>Spiralia</taxon>
        <taxon>Lophotrochozoa</taxon>
        <taxon>Mollusca</taxon>
        <taxon>Bivalvia</taxon>
        <taxon>Autobranchia</taxon>
        <taxon>Pteriomorphia</taxon>
        <taxon>Mytilida</taxon>
        <taxon>Mytiloidea</taxon>
        <taxon>Mytilidae</taxon>
        <taxon>Mytilinae</taxon>
        <taxon>Mytilus</taxon>
    </lineage>
</organism>
<protein>
    <submittedName>
        <fullName evidence="3">Uridine nucleosidase</fullName>
        <ecNumber evidence="3">3.2.2.3</ecNumber>
    </submittedName>
</protein>
<reference evidence="3" key="1">
    <citation type="submission" date="2018-11" db="EMBL/GenBank/DDBJ databases">
        <authorList>
            <person name="Alioto T."/>
            <person name="Alioto T."/>
        </authorList>
    </citation>
    <scope>NUCLEOTIDE SEQUENCE</scope>
</reference>
<feature type="domain" description="Inosine/uridine-preferring nucleoside hydrolase" evidence="2">
    <location>
        <begin position="6"/>
        <end position="159"/>
    </location>
</feature>
<dbReference type="EMBL" id="UYJE01008638">
    <property type="protein sequence ID" value="VDI65702.1"/>
    <property type="molecule type" value="Genomic_DNA"/>
</dbReference>
<dbReference type="Proteomes" id="UP000596742">
    <property type="component" value="Unassembled WGS sequence"/>
</dbReference>
<gene>
    <name evidence="3" type="ORF">MGAL_10B059480</name>
</gene>
<dbReference type="InterPro" id="IPR052775">
    <property type="entry name" value="IUN_hydrolase"/>
</dbReference>
<dbReference type="AlphaFoldDB" id="A0A8B6GLL0"/>
<evidence type="ECO:0000259" key="2">
    <source>
        <dbReference type="Pfam" id="PF01156"/>
    </source>
</evidence>
<dbReference type="PANTHER" id="PTHR46190">
    <property type="entry name" value="SI:CH211-201H21.5-RELATED"/>
    <property type="match status" value="1"/>
</dbReference>
<proteinExistence type="inferred from homology"/>
<name>A0A8B6GLL0_MYTGA</name>